<protein>
    <recommendedName>
        <fullName evidence="3 13">Chaperone protein ClpB</fullName>
    </recommendedName>
</protein>
<evidence type="ECO:0000256" key="12">
    <source>
        <dbReference type="RuleBase" id="RU004432"/>
    </source>
</evidence>
<comment type="function">
    <text evidence="9">Part of a stress-induced multi-chaperone system, it is involved in the recovery of the cell from heat-induced damage, in cooperation with DnaK, DnaJ and GrpE. Acts before DnaK, in the processing of protein aggregates. Protein binding stimulates the ATPase activity; ATP hydrolysis unfolds the denatured protein aggregates, which probably helps expose new hydrophobic binding sites on the surface of ClpB-bound aggregates, contributing to the solubilization and refolding of denatured protein aggregates by DnaK.</text>
</comment>
<dbReference type="InterPro" id="IPR001270">
    <property type="entry name" value="ClpA/B"/>
</dbReference>
<dbReference type="FunFam" id="3.40.50.300:FF:000025">
    <property type="entry name" value="ATP-dependent Clp protease subunit"/>
    <property type="match status" value="1"/>
</dbReference>
<evidence type="ECO:0000313" key="15">
    <source>
        <dbReference type="EMBL" id="TMM52301.1"/>
    </source>
</evidence>
<dbReference type="PANTHER" id="PTHR11638">
    <property type="entry name" value="ATP-DEPENDENT CLP PROTEASE"/>
    <property type="match status" value="1"/>
</dbReference>
<reference evidence="15 16" key="1">
    <citation type="submission" date="2019-05" db="EMBL/GenBank/DDBJ databases">
        <title>Sulfitobacter sabulilitoris sp. nov., isolated from a marine sand.</title>
        <authorList>
            <person name="Yoon J.-H."/>
        </authorList>
    </citation>
    <scope>NUCLEOTIDE SEQUENCE [LARGE SCALE GENOMIC DNA]</scope>
    <source>
        <strain evidence="15 16">HSMS-29</strain>
    </source>
</reference>
<evidence type="ECO:0000256" key="3">
    <source>
        <dbReference type="ARBA" id="ARBA00017574"/>
    </source>
</evidence>
<dbReference type="Proteomes" id="UP000309550">
    <property type="component" value="Unassembled WGS sequence"/>
</dbReference>
<dbReference type="InterPro" id="IPR050130">
    <property type="entry name" value="ClpA_ClpB"/>
</dbReference>
<comment type="subcellular location">
    <subcellularLocation>
        <location evidence="1 13">Cytoplasm</location>
    </subcellularLocation>
</comment>
<dbReference type="PROSITE" id="PS51903">
    <property type="entry name" value="CLP_R"/>
    <property type="match status" value="1"/>
</dbReference>
<dbReference type="PANTHER" id="PTHR11638:SF18">
    <property type="entry name" value="HEAT SHOCK PROTEIN 104"/>
    <property type="match status" value="1"/>
</dbReference>
<dbReference type="InterPro" id="IPR019489">
    <property type="entry name" value="Clp_ATPase_C"/>
</dbReference>
<dbReference type="CDD" id="cd19499">
    <property type="entry name" value="RecA-like_ClpB_Hsp104-like"/>
    <property type="match status" value="1"/>
</dbReference>
<evidence type="ECO:0000256" key="8">
    <source>
        <dbReference type="ARBA" id="ARBA00023186"/>
    </source>
</evidence>
<dbReference type="SMART" id="SM01086">
    <property type="entry name" value="ClpB_D2-small"/>
    <property type="match status" value="1"/>
</dbReference>
<comment type="similarity">
    <text evidence="2 12">Belongs to the ClpA/ClpB family.</text>
</comment>
<dbReference type="GO" id="GO:0042026">
    <property type="term" value="P:protein refolding"/>
    <property type="evidence" value="ECO:0007669"/>
    <property type="project" value="UniProtKB-UniRule"/>
</dbReference>
<evidence type="ECO:0000256" key="10">
    <source>
        <dbReference type="ARBA" id="ARBA00026057"/>
    </source>
</evidence>
<comment type="subunit">
    <text evidence="10">Homohexamer. The oligomerization is ATP-dependent.</text>
</comment>
<name>A0A5S3PG83_9RHOB</name>
<evidence type="ECO:0000256" key="1">
    <source>
        <dbReference type="ARBA" id="ARBA00004496"/>
    </source>
</evidence>
<evidence type="ECO:0000256" key="2">
    <source>
        <dbReference type="ARBA" id="ARBA00008675"/>
    </source>
</evidence>
<dbReference type="FunFam" id="3.40.50.300:FF:000120">
    <property type="entry name" value="ATP-dependent chaperone ClpB"/>
    <property type="match status" value="1"/>
</dbReference>
<dbReference type="FunFam" id="1.10.8.60:FF:000017">
    <property type="entry name" value="ATP-dependent chaperone ClpB"/>
    <property type="match status" value="1"/>
</dbReference>
<feature type="coiled-coil region" evidence="13">
    <location>
        <begin position="412"/>
        <end position="492"/>
    </location>
</feature>
<dbReference type="PROSITE" id="PS00871">
    <property type="entry name" value="CLPAB_2"/>
    <property type="match status" value="1"/>
</dbReference>
<dbReference type="SMART" id="SM00382">
    <property type="entry name" value="AAA"/>
    <property type="match status" value="2"/>
</dbReference>
<dbReference type="InterPro" id="IPR018368">
    <property type="entry name" value="ClpA/B_CS1"/>
</dbReference>
<dbReference type="InterPro" id="IPR003959">
    <property type="entry name" value="ATPase_AAA_core"/>
</dbReference>
<dbReference type="OrthoDB" id="9803641at2"/>
<evidence type="ECO:0000313" key="16">
    <source>
        <dbReference type="Proteomes" id="UP000309550"/>
    </source>
</evidence>
<dbReference type="GO" id="GO:0034605">
    <property type="term" value="P:cellular response to heat"/>
    <property type="evidence" value="ECO:0007669"/>
    <property type="project" value="TreeGrafter"/>
</dbReference>
<keyword evidence="16" id="KW-1185">Reference proteome</keyword>
<dbReference type="InterPro" id="IPR017730">
    <property type="entry name" value="Chaperonin_ClpB"/>
</dbReference>
<organism evidence="15 16">
    <name type="scientific">Sulfitobacter sabulilitoris</name>
    <dbReference type="NCBI Taxonomy" id="2562655"/>
    <lineage>
        <taxon>Bacteria</taxon>
        <taxon>Pseudomonadati</taxon>
        <taxon>Pseudomonadota</taxon>
        <taxon>Alphaproteobacteria</taxon>
        <taxon>Rhodobacterales</taxon>
        <taxon>Roseobacteraceae</taxon>
        <taxon>Sulfitobacter</taxon>
    </lineage>
</organism>
<evidence type="ECO:0000256" key="6">
    <source>
        <dbReference type="ARBA" id="ARBA00022840"/>
    </source>
</evidence>
<sequence>MDLSKFTERSRGFIQAAQTIATRESHQRLAPEHILKALMDDDQGLASNLITAAGGDVGRVVQAMDVTLAKMPKVTGEAAQVYLDNNTQKVLAEAQALAKKAGDSFVPVERVLMALCMVKSGAKDALDAGKVTAQGLNKAINDIRKGRTADTASAEEGYDALKKYAMDLTERAEEGKIDPIIGRDEEIRRAMQVLSRRTKNNPVLIGEPGVGKTAIAEGLALRIINGDVPESLRNKRLLALDMGALIAGAKYRGEFEERLKAVLTEVTQAAGEIILFIDEMHTLVGAGKADGAMDAANLIKPALARGELHCVGATTLDEYRKHVEKDAALARRFQPIMVLEPTVEDTVSILRGIKEKYELHHGVRISDSALVAAATLSHRYITDRFLPDKAIDLMDEAASRLRMEVDSKPEELDALDRQILQLQIEAEALRAEDDAASKDRLETLEKDLADLQERSSEMTAKWQAERDKLAGARDIKEKLDHARAELDIAKREGNLAKAGELSYGVIPQLEKQLEAAEGTDEDDVMVEEAVRPEQIASVVERWTGIPAGRMLEGERDKLLRMEEGLHKRVIGQDTAVRAVANAVRRARAGLSDENRPLGSFLFLGPTGVGKTELTKALAEFLFDDDNAMVRIDMSEFMEKHSVARLIGAPPGYVGYDEGGVLTEAVRRRPYQVILFDEVEKAHPDVFNVLLQVLDDGVLTDGQGHRVDFKQTLIVLTSNLGAQALSQMPEGADPAQAKRDVMDAVRAHFRPEFLNRLDEMVVFDRLTRQDMTGIVTIQMDRLLRRLASRKITLDLDDDARKWLADEGYDPVFGARPLKRVIQRALQDPLAEMLLAGDIRDGDRVPVTAGADGLIIGDRIAASNRPKPDDAVVH</sequence>
<gene>
    <name evidence="13 15" type="primary">clpB</name>
    <name evidence="15" type="ORF">FDT80_08395</name>
</gene>
<keyword evidence="5 12" id="KW-0547">Nucleotide-binding</keyword>
<keyword evidence="4 11" id="KW-0677">Repeat</keyword>
<dbReference type="InterPro" id="IPR028299">
    <property type="entry name" value="ClpA/B_CS2"/>
</dbReference>
<dbReference type="NCBIfam" id="TIGR03346">
    <property type="entry name" value="chaperone_ClpB"/>
    <property type="match status" value="1"/>
</dbReference>
<evidence type="ECO:0000259" key="14">
    <source>
        <dbReference type="PROSITE" id="PS51903"/>
    </source>
</evidence>
<dbReference type="Pfam" id="PF10431">
    <property type="entry name" value="ClpB_D2-small"/>
    <property type="match status" value="1"/>
</dbReference>
<dbReference type="InterPro" id="IPR036628">
    <property type="entry name" value="Clp_N_dom_sf"/>
</dbReference>
<keyword evidence="13" id="KW-0963">Cytoplasm</keyword>
<dbReference type="GO" id="GO:0005737">
    <property type="term" value="C:cytoplasm"/>
    <property type="evidence" value="ECO:0007669"/>
    <property type="project" value="UniProtKB-SubCell"/>
</dbReference>
<dbReference type="InterPro" id="IPR027417">
    <property type="entry name" value="P-loop_NTPase"/>
</dbReference>
<dbReference type="EMBL" id="VANS01000002">
    <property type="protein sequence ID" value="TMM52301.1"/>
    <property type="molecule type" value="Genomic_DNA"/>
</dbReference>
<dbReference type="FunFam" id="3.40.50.300:FF:000010">
    <property type="entry name" value="Chaperone clpB 1, putative"/>
    <property type="match status" value="1"/>
</dbReference>
<comment type="caution">
    <text evidence="15">The sequence shown here is derived from an EMBL/GenBank/DDBJ whole genome shotgun (WGS) entry which is preliminary data.</text>
</comment>
<dbReference type="Gene3D" id="1.10.1780.10">
    <property type="entry name" value="Clp, N-terminal domain"/>
    <property type="match status" value="1"/>
</dbReference>
<dbReference type="InterPro" id="IPR003593">
    <property type="entry name" value="AAA+_ATPase"/>
</dbReference>
<evidence type="ECO:0000256" key="13">
    <source>
        <dbReference type="RuleBase" id="RU362034"/>
    </source>
</evidence>
<dbReference type="PRINTS" id="PR00300">
    <property type="entry name" value="CLPPROTEASEA"/>
</dbReference>
<keyword evidence="7 13" id="KW-0175">Coiled coil</keyword>
<evidence type="ECO:0000256" key="4">
    <source>
        <dbReference type="ARBA" id="ARBA00022737"/>
    </source>
</evidence>
<feature type="domain" description="Clp R" evidence="14">
    <location>
        <begin position="3"/>
        <end position="146"/>
    </location>
</feature>
<evidence type="ECO:0000256" key="9">
    <source>
        <dbReference type="ARBA" id="ARBA00025613"/>
    </source>
</evidence>
<keyword evidence="6 12" id="KW-0067">ATP-binding</keyword>
<dbReference type="SUPFAM" id="SSF81923">
    <property type="entry name" value="Double Clp-N motif"/>
    <property type="match status" value="1"/>
</dbReference>
<keyword evidence="8 12" id="KW-0143">Chaperone</keyword>
<dbReference type="PROSITE" id="PS00870">
    <property type="entry name" value="CLPAB_1"/>
    <property type="match status" value="1"/>
</dbReference>
<dbReference type="InterPro" id="IPR004176">
    <property type="entry name" value="Clp_R_N"/>
</dbReference>
<comment type="subunit">
    <text evidence="13">Homohexamer; The oligomerization is ATP-dependent.</text>
</comment>
<evidence type="ECO:0000256" key="7">
    <source>
        <dbReference type="ARBA" id="ARBA00023054"/>
    </source>
</evidence>
<dbReference type="Pfam" id="PF00004">
    <property type="entry name" value="AAA"/>
    <property type="match status" value="1"/>
</dbReference>
<dbReference type="SUPFAM" id="SSF52540">
    <property type="entry name" value="P-loop containing nucleoside triphosphate hydrolases"/>
    <property type="match status" value="2"/>
</dbReference>
<dbReference type="RefSeq" id="WP_138661842.1">
    <property type="nucleotide sequence ID" value="NZ_VANS01000002.1"/>
</dbReference>
<dbReference type="Gene3D" id="3.40.50.300">
    <property type="entry name" value="P-loop containing nucleotide triphosphate hydrolases"/>
    <property type="match status" value="3"/>
</dbReference>
<dbReference type="InterPro" id="IPR041546">
    <property type="entry name" value="ClpA/ClpB_AAA_lid"/>
</dbReference>
<dbReference type="AlphaFoldDB" id="A0A5S3PG83"/>
<dbReference type="GO" id="GO:0016887">
    <property type="term" value="F:ATP hydrolysis activity"/>
    <property type="evidence" value="ECO:0007669"/>
    <property type="project" value="InterPro"/>
</dbReference>
<dbReference type="CDD" id="cd00009">
    <property type="entry name" value="AAA"/>
    <property type="match status" value="1"/>
</dbReference>
<proteinExistence type="inferred from homology"/>
<dbReference type="GO" id="GO:0005524">
    <property type="term" value="F:ATP binding"/>
    <property type="evidence" value="ECO:0007669"/>
    <property type="project" value="UniProtKB-UniRule"/>
</dbReference>
<dbReference type="Pfam" id="PF02861">
    <property type="entry name" value="Clp_N"/>
    <property type="match status" value="1"/>
</dbReference>
<keyword evidence="13" id="KW-0346">Stress response</keyword>
<evidence type="ECO:0000256" key="11">
    <source>
        <dbReference type="PROSITE-ProRule" id="PRU01251"/>
    </source>
</evidence>
<accession>A0A5S3PG83</accession>
<dbReference type="Pfam" id="PF17871">
    <property type="entry name" value="AAA_lid_9"/>
    <property type="match status" value="1"/>
</dbReference>
<dbReference type="Gene3D" id="1.10.8.60">
    <property type="match status" value="1"/>
</dbReference>
<evidence type="ECO:0000256" key="5">
    <source>
        <dbReference type="ARBA" id="ARBA00022741"/>
    </source>
</evidence>
<dbReference type="Pfam" id="PF07724">
    <property type="entry name" value="AAA_2"/>
    <property type="match status" value="1"/>
</dbReference>